<evidence type="ECO:0000313" key="3">
    <source>
        <dbReference type="Proteomes" id="UP000218113"/>
    </source>
</evidence>
<evidence type="ECO:0000313" key="2">
    <source>
        <dbReference type="EMBL" id="PCI26895.1"/>
    </source>
</evidence>
<dbReference type="Proteomes" id="UP000218113">
    <property type="component" value="Unassembled WGS sequence"/>
</dbReference>
<name>A0A2A4T185_9DELT</name>
<accession>A0A2A4T185</accession>
<reference evidence="3" key="1">
    <citation type="submission" date="2017-08" db="EMBL/GenBank/DDBJ databases">
        <title>A dynamic microbial community with high functional redundancy inhabits the cold, oxic subseafloor aquifer.</title>
        <authorList>
            <person name="Tully B.J."/>
            <person name="Wheat C.G."/>
            <person name="Glazer B.T."/>
            <person name="Huber J.A."/>
        </authorList>
    </citation>
    <scope>NUCLEOTIDE SEQUENCE [LARGE SCALE GENOMIC DNA]</scope>
</reference>
<evidence type="ECO:0000256" key="1">
    <source>
        <dbReference type="SAM" id="MobiDB-lite"/>
    </source>
</evidence>
<protein>
    <submittedName>
        <fullName evidence="2">Uncharacterized protein</fullName>
    </submittedName>
</protein>
<comment type="caution">
    <text evidence="2">The sequence shown here is derived from an EMBL/GenBank/DDBJ whole genome shotgun (WGS) entry which is preliminary data.</text>
</comment>
<feature type="compositionally biased region" description="Polar residues" evidence="1">
    <location>
        <begin position="85"/>
        <end position="97"/>
    </location>
</feature>
<feature type="region of interest" description="Disordered" evidence="1">
    <location>
        <begin position="85"/>
        <end position="104"/>
    </location>
</feature>
<gene>
    <name evidence="2" type="ORF">COB67_09685</name>
</gene>
<dbReference type="EMBL" id="NVSR01000083">
    <property type="protein sequence ID" value="PCI26895.1"/>
    <property type="molecule type" value="Genomic_DNA"/>
</dbReference>
<proteinExistence type="predicted"/>
<dbReference type="AlphaFoldDB" id="A0A2A4T185"/>
<sequence>MDITDVGWEHKPPEYETGDYWFDGKFFVTQGVQDALSKEEILLIYAHIINLVQQKEGLDYLHVFLQKEKEYKLFFIDQVTRESLQSGEQPSEHNYSTLMFDHEY</sequence>
<organism evidence="2 3">
    <name type="scientific">SAR324 cluster bacterium</name>
    <dbReference type="NCBI Taxonomy" id="2024889"/>
    <lineage>
        <taxon>Bacteria</taxon>
        <taxon>Deltaproteobacteria</taxon>
        <taxon>SAR324 cluster</taxon>
    </lineage>
</organism>